<keyword evidence="1" id="KW-0472">Membrane</keyword>
<proteinExistence type="predicted"/>
<dbReference type="EMBL" id="FTLW01000016">
    <property type="protein sequence ID" value="SIR17148.1"/>
    <property type="molecule type" value="Genomic_DNA"/>
</dbReference>
<organism evidence="2 3">
    <name type="scientific">Solilutibacter tolerans</name>
    <dbReference type="NCBI Taxonomy" id="1604334"/>
    <lineage>
        <taxon>Bacteria</taxon>
        <taxon>Pseudomonadati</taxon>
        <taxon>Pseudomonadota</taxon>
        <taxon>Gammaproteobacteria</taxon>
        <taxon>Lysobacterales</taxon>
        <taxon>Lysobacteraceae</taxon>
        <taxon>Solilutibacter</taxon>
    </lineage>
</organism>
<dbReference type="AlphaFoldDB" id="A0A1N6YR65"/>
<protein>
    <submittedName>
        <fullName evidence="2">Uncharacterized protein</fullName>
    </submittedName>
</protein>
<keyword evidence="1" id="KW-1133">Transmembrane helix</keyword>
<evidence type="ECO:0000256" key="1">
    <source>
        <dbReference type="SAM" id="Phobius"/>
    </source>
</evidence>
<dbReference type="STRING" id="1604334.SAMN05421546_0034"/>
<evidence type="ECO:0000313" key="2">
    <source>
        <dbReference type="EMBL" id="SIR17148.1"/>
    </source>
</evidence>
<name>A0A1N6YR65_9GAMM</name>
<dbReference type="Proteomes" id="UP000241788">
    <property type="component" value="Unassembled WGS sequence"/>
</dbReference>
<gene>
    <name evidence="2" type="ORF">SAMN05421546_0034</name>
</gene>
<evidence type="ECO:0000313" key="3">
    <source>
        <dbReference type="Proteomes" id="UP000241788"/>
    </source>
</evidence>
<accession>A0A1N6YR65</accession>
<sequence>MKGSFERISPAAFAKKIGIPLGWFVISHRWMPEKKQRRERHGKWFKLSTSSGVVYRVLRFSANLRGAPGSTGDIVLDWPAWLDLFGREENVDGPIEITITPAKWWEYPRLAISHPDPAVRLAGWISLVSLVLGALSVVLGGWSLYVTYFPAR</sequence>
<keyword evidence="1" id="KW-0812">Transmembrane</keyword>
<keyword evidence="3" id="KW-1185">Reference proteome</keyword>
<feature type="transmembrane region" description="Helical" evidence="1">
    <location>
        <begin position="121"/>
        <end position="145"/>
    </location>
</feature>
<reference evidence="3" key="1">
    <citation type="submission" date="2017-01" db="EMBL/GenBank/DDBJ databases">
        <authorList>
            <person name="Varghese N."/>
            <person name="Submissions S."/>
        </authorList>
    </citation>
    <scope>NUCLEOTIDE SEQUENCE [LARGE SCALE GENOMIC DNA]</scope>
    <source>
        <strain evidence="3">UM1</strain>
    </source>
</reference>